<dbReference type="Proteomes" id="UP000007014">
    <property type="component" value="Chromosome 12"/>
</dbReference>
<dbReference type="RefSeq" id="XP_005536782.1">
    <property type="nucleotide sequence ID" value="XM_005536725.1"/>
</dbReference>
<accession>M1USR2</accession>
<evidence type="ECO:0000313" key="1">
    <source>
        <dbReference type="EMBL" id="BAM80746.1"/>
    </source>
</evidence>
<name>M1USR2_CYAM1</name>
<keyword evidence="2" id="KW-1185">Reference proteome</keyword>
<reference evidence="1 2" key="1">
    <citation type="journal article" date="2004" name="Nature">
        <title>Genome sequence of the ultrasmall unicellular red alga Cyanidioschyzon merolae 10D.</title>
        <authorList>
            <person name="Matsuzaki M."/>
            <person name="Misumi O."/>
            <person name="Shin-i T."/>
            <person name="Maruyama S."/>
            <person name="Takahara M."/>
            <person name="Miyagishima S."/>
            <person name="Mori T."/>
            <person name="Nishida K."/>
            <person name="Yagisawa F."/>
            <person name="Nishida K."/>
            <person name="Yoshida Y."/>
            <person name="Nishimura Y."/>
            <person name="Nakao S."/>
            <person name="Kobayashi T."/>
            <person name="Momoyama Y."/>
            <person name="Higashiyama T."/>
            <person name="Minoda A."/>
            <person name="Sano M."/>
            <person name="Nomoto H."/>
            <person name="Oishi K."/>
            <person name="Hayashi H."/>
            <person name="Ohta F."/>
            <person name="Nishizaka S."/>
            <person name="Haga S."/>
            <person name="Miura S."/>
            <person name="Morishita T."/>
            <person name="Kabeya Y."/>
            <person name="Terasawa K."/>
            <person name="Suzuki Y."/>
            <person name="Ishii Y."/>
            <person name="Asakawa S."/>
            <person name="Takano H."/>
            <person name="Ohta N."/>
            <person name="Kuroiwa H."/>
            <person name="Tanaka K."/>
            <person name="Shimizu N."/>
            <person name="Sugano S."/>
            <person name="Sato N."/>
            <person name="Nozaki H."/>
            <person name="Ogasawara N."/>
            <person name="Kohara Y."/>
            <person name="Kuroiwa T."/>
        </authorList>
    </citation>
    <scope>NUCLEOTIDE SEQUENCE [LARGE SCALE GENOMIC DNA]</scope>
    <source>
        <strain evidence="1 2">10D</strain>
    </source>
</reference>
<organism evidence="1 2">
    <name type="scientific">Cyanidioschyzon merolae (strain NIES-3377 / 10D)</name>
    <name type="common">Unicellular red alga</name>
    <dbReference type="NCBI Taxonomy" id="280699"/>
    <lineage>
        <taxon>Eukaryota</taxon>
        <taxon>Rhodophyta</taxon>
        <taxon>Bangiophyceae</taxon>
        <taxon>Cyanidiales</taxon>
        <taxon>Cyanidiaceae</taxon>
        <taxon>Cyanidioschyzon</taxon>
    </lineage>
</organism>
<sequence length="67" mass="7781">MRTVLFLRGQAVRTWSHASQSRVLNWWNLRMPTDGNPTLTTDACVPERTSPDHTRSCARRFPCFIYA</sequence>
<protein>
    <submittedName>
        <fullName evidence="1">Uncharacterized protein</fullName>
    </submittedName>
</protein>
<reference evidence="1 2" key="2">
    <citation type="journal article" date="2007" name="BMC Biol.">
        <title>A 100%-complete sequence reveals unusually simple genomic features in the hot-spring red alga Cyanidioschyzon merolae.</title>
        <authorList>
            <person name="Nozaki H."/>
            <person name="Takano H."/>
            <person name="Misumi O."/>
            <person name="Terasawa K."/>
            <person name="Matsuzaki M."/>
            <person name="Maruyama S."/>
            <person name="Nishida K."/>
            <person name="Yagisawa F."/>
            <person name="Yoshida Y."/>
            <person name="Fujiwara T."/>
            <person name="Takio S."/>
            <person name="Tamura K."/>
            <person name="Chung S.J."/>
            <person name="Nakamura S."/>
            <person name="Kuroiwa H."/>
            <person name="Tanaka K."/>
            <person name="Sato N."/>
            <person name="Kuroiwa T."/>
        </authorList>
    </citation>
    <scope>NUCLEOTIDE SEQUENCE [LARGE SCALE GENOMIC DNA]</scope>
    <source>
        <strain evidence="1 2">10D</strain>
    </source>
</reference>
<dbReference type="EMBL" id="AP006494">
    <property type="protein sequence ID" value="BAM80746.1"/>
    <property type="molecule type" value="Genomic_DNA"/>
</dbReference>
<dbReference type="GeneID" id="16994754"/>
<proteinExistence type="predicted"/>
<gene>
    <name evidence="1" type="ORF">CYME_CML139C</name>
</gene>
<evidence type="ECO:0000313" key="2">
    <source>
        <dbReference type="Proteomes" id="UP000007014"/>
    </source>
</evidence>
<dbReference type="KEGG" id="cme:CYME_CML139C"/>
<dbReference type="AlphaFoldDB" id="M1USR2"/>